<organism evidence="3 4">
    <name type="scientific">Tegillarca granosa</name>
    <name type="common">Malaysian cockle</name>
    <name type="synonym">Anadara granosa</name>
    <dbReference type="NCBI Taxonomy" id="220873"/>
    <lineage>
        <taxon>Eukaryota</taxon>
        <taxon>Metazoa</taxon>
        <taxon>Spiralia</taxon>
        <taxon>Lophotrochozoa</taxon>
        <taxon>Mollusca</taxon>
        <taxon>Bivalvia</taxon>
        <taxon>Autobranchia</taxon>
        <taxon>Pteriomorphia</taxon>
        <taxon>Arcoida</taxon>
        <taxon>Arcoidea</taxon>
        <taxon>Arcidae</taxon>
        <taxon>Tegillarca</taxon>
    </lineage>
</organism>
<feature type="transmembrane region" description="Helical" evidence="2">
    <location>
        <begin position="243"/>
        <end position="264"/>
    </location>
</feature>
<feature type="compositionally biased region" description="Polar residues" evidence="1">
    <location>
        <begin position="60"/>
        <end position="74"/>
    </location>
</feature>
<evidence type="ECO:0000313" key="4">
    <source>
        <dbReference type="Proteomes" id="UP001217089"/>
    </source>
</evidence>
<dbReference type="EMBL" id="JARBDR010000917">
    <property type="protein sequence ID" value="KAJ8303277.1"/>
    <property type="molecule type" value="Genomic_DNA"/>
</dbReference>
<evidence type="ECO:0000256" key="1">
    <source>
        <dbReference type="SAM" id="MobiDB-lite"/>
    </source>
</evidence>
<keyword evidence="2" id="KW-0812">Transmembrane</keyword>
<keyword evidence="2" id="KW-0472">Membrane</keyword>
<feature type="compositionally biased region" description="Basic and acidic residues" evidence="1">
    <location>
        <begin position="86"/>
        <end position="96"/>
    </location>
</feature>
<dbReference type="InterPro" id="IPR039031">
    <property type="entry name" value="Mucolipin"/>
</dbReference>
<gene>
    <name evidence="3" type="ORF">KUTeg_019673</name>
</gene>
<feature type="transmembrane region" description="Helical" evidence="2">
    <location>
        <begin position="347"/>
        <end position="366"/>
    </location>
</feature>
<feature type="transmembrane region" description="Helical" evidence="2">
    <location>
        <begin position="422"/>
        <end position="444"/>
    </location>
</feature>
<protein>
    <submittedName>
        <fullName evidence="3">Uncharacterized protein</fullName>
    </submittedName>
</protein>
<name>A0ABQ9EDA0_TEGGR</name>
<evidence type="ECO:0000313" key="3">
    <source>
        <dbReference type="EMBL" id="KAJ8303277.1"/>
    </source>
</evidence>
<evidence type="ECO:0000256" key="2">
    <source>
        <dbReference type="SAM" id="Phobius"/>
    </source>
</evidence>
<dbReference type="PANTHER" id="PTHR12127:SF7">
    <property type="entry name" value="SD02261P"/>
    <property type="match status" value="1"/>
</dbReference>
<feature type="transmembrane region" description="Helical" evidence="2">
    <location>
        <begin position="313"/>
        <end position="335"/>
    </location>
</feature>
<dbReference type="Proteomes" id="UP001217089">
    <property type="component" value="Unassembled WGS sequence"/>
</dbReference>
<reference evidence="3 4" key="1">
    <citation type="submission" date="2022-12" db="EMBL/GenBank/DDBJ databases">
        <title>Chromosome-level genome of Tegillarca granosa.</title>
        <authorList>
            <person name="Kim J."/>
        </authorList>
    </citation>
    <scope>NUCLEOTIDE SEQUENCE [LARGE SCALE GENOMIC DNA]</scope>
    <source>
        <strain evidence="3">Teg-2019</strain>
        <tissue evidence="3">Adductor muscle</tissue>
    </source>
</reference>
<feature type="region of interest" description="Disordered" evidence="1">
    <location>
        <begin position="60"/>
        <end position="96"/>
    </location>
</feature>
<keyword evidence="2" id="KW-1133">Transmembrane helix</keyword>
<dbReference type="PANTHER" id="PTHR12127">
    <property type="entry name" value="MUCOLIPIN"/>
    <property type="match status" value="1"/>
</dbReference>
<keyword evidence="4" id="KW-1185">Reference proteome</keyword>
<accession>A0ABQ9EDA0</accession>
<sequence length="529" mass="61963">MSIERKFLKRKKKLSNNIYSFLRHKLMNKIIESIKYIFTVISIVLSMWNTICCRNSDGFSLSSGKKQENRQSVADDNPIPMGTLERQPRTEKENLAEEELRNRLKYEYSNPKQRWKMKDKKLHARIPIKLIIQVLKIFFVTTQLILVGVQRTEFADYIEQSDKFPEVPDRSMGWFHFIISNDTVQRKMELCMTYFKSASFNTYNDTLNLDPETDEKRILKDKALFQILFNNEARTVRKSLRNILIAVIVILLDLISIILCLISIKNSIRLLLDTRAYFAKQEKIKTESVKLRRKHKKEEKCLSLSDQVDLLKLWDIVFVINDVFTIAGTCVLLTMGHERLMEKYDEATTLLGLGGVLVWMGILRYFSFFPEFYLLFLIIKRAFRTLESTAECLFAIMNGDELFDTFVGITRTTGYIWWFSRIYLYVFIGLFTTIALNLFIAICLDSYETIKMFCKEGFPPSVLMTFIQGTDNNHNSEDAPYFCTNGFVTDTVTYTEERPKTMIDHRRTVAFDGSHLRDDFKQREGSFQA</sequence>
<comment type="caution">
    <text evidence="3">The sequence shown here is derived from an EMBL/GenBank/DDBJ whole genome shotgun (WGS) entry which is preliminary data.</text>
</comment>
<proteinExistence type="predicted"/>